<feature type="domain" description="PucR C-terminal helix-turn-helix" evidence="1">
    <location>
        <begin position="351"/>
        <end position="408"/>
    </location>
</feature>
<dbReference type="Pfam" id="PF14361">
    <property type="entry name" value="RsbRD_N"/>
    <property type="match status" value="1"/>
</dbReference>
<name>A0ABT0NVI1_9ACTN</name>
<dbReference type="EMBL" id="JAMCCK010000027">
    <property type="protein sequence ID" value="MCL3995480.1"/>
    <property type="molecule type" value="Genomic_DNA"/>
</dbReference>
<sequence>MQEISEAARALALRCEPEVNALARRMSRESFEQLPGYAALPDEMKDLEIAATARHGVRLFLRSVAERSRPVDRGDAAGASWAGGMRLFRERAAQRAEEGMPLHLLLRSHALGMYVLWQGLRESAAPGEEAALVELADLLLKSHHSVIGVVAETYLDERSAIDAERRAHRRSLVRGLLDGTLPPGHVLLGQLGLDGPCLVLAVGTATGPGPDATAPSGKEGSVAARRRLRRIQTALDHAFGVEVPSLLDAGRDGGRAIVPGAAEPPDDLVARLSKAAGGPVRIAVVPTVAPADVPESARTAGEILRVARACGLPPGLHRLDDVLLEYHLSRPGESGRRIAALLDPVADRPELLETLRVHLGHGQDRRATAHVLGLHPNTVDNRLARIAERTRIDLSSPKGTATAIAALLLRETDT</sequence>
<organism evidence="3 4">
    <name type="scientific">Streptomyces lavenduligriseus</name>
    <dbReference type="NCBI Taxonomy" id="67315"/>
    <lineage>
        <taxon>Bacteria</taxon>
        <taxon>Bacillati</taxon>
        <taxon>Actinomycetota</taxon>
        <taxon>Actinomycetes</taxon>
        <taxon>Kitasatosporales</taxon>
        <taxon>Streptomycetaceae</taxon>
        <taxon>Streptomyces</taxon>
    </lineage>
</organism>
<dbReference type="PANTHER" id="PTHR33744">
    <property type="entry name" value="CARBOHYDRATE DIACID REGULATOR"/>
    <property type="match status" value="1"/>
</dbReference>
<dbReference type="InterPro" id="IPR051448">
    <property type="entry name" value="CdaR-like_regulators"/>
</dbReference>
<reference evidence="3 4" key="1">
    <citation type="submission" date="2022-05" db="EMBL/GenBank/DDBJ databases">
        <title>Genome Resource of Streptomyces lavenduligriseus GA1-1, a Strain with Broad-Spectrum Antifungal Activity against Phytopathogenic Fungi.</title>
        <authorList>
            <person name="Qi D."/>
        </authorList>
    </citation>
    <scope>NUCLEOTIDE SEQUENCE [LARGE SCALE GENOMIC DNA]</scope>
    <source>
        <strain evidence="3 4">GA1-1</strain>
    </source>
</reference>
<dbReference type="Proteomes" id="UP001202052">
    <property type="component" value="Unassembled WGS sequence"/>
</dbReference>
<feature type="domain" description="RsbT co-antagonist protein RsbRD N-terminal" evidence="2">
    <location>
        <begin position="21"/>
        <end position="169"/>
    </location>
</feature>
<dbReference type="Pfam" id="PF13556">
    <property type="entry name" value="HTH_30"/>
    <property type="match status" value="1"/>
</dbReference>
<accession>A0ABT0NVI1</accession>
<gene>
    <name evidence="3" type="ORF">M4438_18515</name>
</gene>
<dbReference type="InterPro" id="IPR042070">
    <property type="entry name" value="PucR_C-HTH_sf"/>
</dbReference>
<protein>
    <submittedName>
        <fullName evidence="3">Helix-turn-helix domain-containing protein</fullName>
    </submittedName>
</protein>
<dbReference type="PANTHER" id="PTHR33744:SF7">
    <property type="entry name" value="PUCR FAMILY TRANSCRIPTIONAL REGULATOR"/>
    <property type="match status" value="1"/>
</dbReference>
<proteinExistence type="predicted"/>
<evidence type="ECO:0000313" key="4">
    <source>
        <dbReference type="Proteomes" id="UP001202052"/>
    </source>
</evidence>
<dbReference type="Gene3D" id="1.10.10.2840">
    <property type="entry name" value="PucR C-terminal helix-turn-helix domain"/>
    <property type="match status" value="1"/>
</dbReference>
<keyword evidence="4" id="KW-1185">Reference proteome</keyword>
<evidence type="ECO:0000313" key="3">
    <source>
        <dbReference type="EMBL" id="MCL3995480.1"/>
    </source>
</evidence>
<evidence type="ECO:0000259" key="1">
    <source>
        <dbReference type="Pfam" id="PF13556"/>
    </source>
</evidence>
<dbReference type="RefSeq" id="WP_249461499.1">
    <property type="nucleotide sequence ID" value="NZ_JAMCCK010000027.1"/>
</dbReference>
<evidence type="ECO:0000259" key="2">
    <source>
        <dbReference type="Pfam" id="PF14361"/>
    </source>
</evidence>
<comment type="caution">
    <text evidence="3">The sequence shown here is derived from an EMBL/GenBank/DDBJ whole genome shotgun (WGS) entry which is preliminary data.</text>
</comment>
<dbReference type="InterPro" id="IPR025751">
    <property type="entry name" value="RsbRD_N_dom"/>
</dbReference>
<dbReference type="InterPro" id="IPR025736">
    <property type="entry name" value="PucR_C-HTH_dom"/>
</dbReference>